<protein>
    <recommendedName>
        <fullName evidence="2">RapA2 cadherin-like domain-containing protein</fullName>
    </recommendedName>
</protein>
<feature type="region of interest" description="Disordered" evidence="1">
    <location>
        <begin position="22"/>
        <end position="55"/>
    </location>
</feature>
<proteinExistence type="predicted"/>
<dbReference type="InterPro" id="IPR010221">
    <property type="entry name" value="VCBS_dom"/>
</dbReference>
<dbReference type="KEGG" id="hgn:E6W36_04350"/>
<sequence>MRGGARCGLAYGVAVAADVRRGLRQRRQRRRRRRQGPSAVAPPPGDTTPDTQAGRPLAVDTAAGLLANVQVPAGVTAQVTAIAVANGATGVVGQPLTSALGALTVAADGSYTFTPASNATVTALGAGVTATQNFTYTIQAGGTTYQPATLTITITGVNDAPVAAAPAPVTASASAPIGLGIVVPTDPDINANGQPDPLTVSSIVLRQNGSVNANLASAFRILPDGQAPQQVGQATPALCLILITCRPSPSSATSCSILRTCPPAPIPSNTPCATAAAAACARR</sequence>
<keyword evidence="4" id="KW-1185">Reference proteome</keyword>
<evidence type="ECO:0000259" key="2">
    <source>
        <dbReference type="Pfam" id="PF17803"/>
    </source>
</evidence>
<dbReference type="InterPro" id="IPR040853">
    <property type="entry name" value="RapA2_cadherin-like"/>
</dbReference>
<dbReference type="EMBL" id="CP039704">
    <property type="protein sequence ID" value="QCI79085.1"/>
    <property type="molecule type" value="Genomic_DNA"/>
</dbReference>
<evidence type="ECO:0000256" key="1">
    <source>
        <dbReference type="SAM" id="MobiDB-lite"/>
    </source>
</evidence>
<name>A0A4D7C5Y3_9SPHN</name>
<evidence type="ECO:0000313" key="4">
    <source>
        <dbReference type="Proteomes" id="UP000298714"/>
    </source>
</evidence>
<organism evidence="3 4">
    <name type="scientific">Hankyongella ginsenosidimutans</name>
    <dbReference type="NCBI Taxonomy" id="1763828"/>
    <lineage>
        <taxon>Bacteria</taxon>
        <taxon>Pseudomonadati</taxon>
        <taxon>Pseudomonadota</taxon>
        <taxon>Alphaproteobacteria</taxon>
        <taxon>Sphingomonadales</taxon>
        <taxon>Sphingomonadaceae</taxon>
        <taxon>Hankyongella</taxon>
    </lineage>
</organism>
<dbReference type="AlphaFoldDB" id="A0A4D7C5Y3"/>
<dbReference type="Proteomes" id="UP000298714">
    <property type="component" value="Chromosome"/>
</dbReference>
<accession>A0A4D7C5Y3</accession>
<feature type="domain" description="RapA2 cadherin-like" evidence="2">
    <location>
        <begin position="148"/>
        <end position="214"/>
    </location>
</feature>
<dbReference type="Pfam" id="PF17803">
    <property type="entry name" value="Cadherin_4"/>
    <property type="match status" value="1"/>
</dbReference>
<feature type="compositionally biased region" description="Basic residues" evidence="1">
    <location>
        <begin position="22"/>
        <end position="35"/>
    </location>
</feature>
<gene>
    <name evidence="3" type="ORF">E6W36_04350</name>
</gene>
<dbReference type="NCBIfam" id="TIGR01965">
    <property type="entry name" value="VCBS_repeat"/>
    <property type="match status" value="1"/>
</dbReference>
<evidence type="ECO:0000313" key="3">
    <source>
        <dbReference type="EMBL" id="QCI79085.1"/>
    </source>
</evidence>
<reference evidence="4" key="1">
    <citation type="submission" date="2019-04" db="EMBL/GenBank/DDBJ databases">
        <title>Complete genome sequence of Sphingomonas sp. W1-2-3.</title>
        <authorList>
            <person name="Im W.T."/>
        </authorList>
    </citation>
    <scope>NUCLEOTIDE SEQUENCE [LARGE SCALE GENOMIC DNA]</scope>
    <source>
        <strain evidence="4">W1-2-3</strain>
    </source>
</reference>